<feature type="domain" description="N,N-dimethylformamidase beta subunit-like C-terminal" evidence="1">
    <location>
        <begin position="271"/>
        <end position="694"/>
    </location>
</feature>
<dbReference type="Proteomes" id="UP000254978">
    <property type="component" value="Unassembled WGS sequence"/>
</dbReference>
<gene>
    <name evidence="2" type="primary">dmfA2_2</name>
    <name evidence="2" type="ORF">NCTC10821_05185</name>
</gene>
<protein>
    <submittedName>
        <fullName evidence="2">Large subunit of N,N-dimethylformamidase</fullName>
        <ecNumber evidence="2">3.5.1.56</ecNumber>
    </submittedName>
</protein>
<dbReference type="EMBL" id="UGQT01000001">
    <property type="protein sequence ID" value="STZ61628.1"/>
    <property type="molecule type" value="Genomic_DNA"/>
</dbReference>
<keyword evidence="3" id="KW-1185">Reference proteome</keyword>
<dbReference type="InterPro" id="IPR046540">
    <property type="entry name" value="DMFA2_C"/>
</dbReference>
<dbReference type="GO" id="GO:0050116">
    <property type="term" value="F:N,N-dimethylformamidase activity"/>
    <property type="evidence" value="ECO:0007669"/>
    <property type="project" value="UniProtKB-EC"/>
</dbReference>
<proteinExistence type="predicted"/>
<dbReference type="RefSeq" id="WP_147289413.1">
    <property type="nucleotide sequence ID" value="NZ_AP022600.1"/>
</dbReference>
<dbReference type="SUPFAM" id="SSF49899">
    <property type="entry name" value="Concanavalin A-like lectins/glucanases"/>
    <property type="match status" value="1"/>
</dbReference>
<dbReference type="AlphaFoldDB" id="A0A378TLF7"/>
<name>A0A378TLF7_9MYCO</name>
<accession>A0A378TLF7</accession>
<sequence>MTLIGYLDHLSCRAGDQLSVRASSDHTDVHLDLVRLLHGDENPSGPGFLIEQCESVEVHTFQGTLQQCRPGSFAYSEAVLNETPGAVTVEVRIWPTLPADGRRQGVVSVVDRHGSCVAAVAVDEEGRVVVVSRDAVMIKTTARLRPRRWYEITASWDENRSELTLTALEPLAGDLASERLAGPGVRLEGSSGVLAAALSVEDHGSSLSGTGVYNGKIENPRLSRGADCLLHWAFEVDSGTQRTGDRSGNGHHARLVNFPTRSVTSSAFDGTAQRVGDDPSQYAAIHFHDDDLLDAGWEVSATVDVPLAVPPGIYAIRLQGGGETDYIPFVLRRPETDRSAPRTLLVLPTYTYVAYANERLIQGKDFEGAGLLDHQVNATSHDRLLAAHPEWGASLYDLHRDGSGTCYSSHRRPVPNLRPDYRSWLQNAPRHLAAELYTSRLLEMLGIDFDVITDHDIAAEGSAALRGYDVIITGSHPEYCSGTMLDAFENHLGTGGSLLYLGGNGFYWVTSADPERSDVLEVRRWGGIRAWEAGPGEFHHSTSGELGGLWRYRGRAPNKVVGVGMSSQGWDAKASAFRRREVSFDPLYSWVFDGITDDLIGDFGLIMDGTSGDEIDRFDVALGSPPNGVVLATSTPHSAHYKLTVEDVPMLTAGLEGGSCSDVRSDMVLIEQASGGAVFSVGSICFSGAFPVNNFDNNITRLVSNVLTNFLSRPR</sequence>
<keyword evidence="2" id="KW-0378">Hydrolase</keyword>
<organism evidence="2 3">
    <name type="scientific">Mycolicibacterium tokaiense</name>
    <dbReference type="NCBI Taxonomy" id="39695"/>
    <lineage>
        <taxon>Bacteria</taxon>
        <taxon>Bacillati</taxon>
        <taxon>Actinomycetota</taxon>
        <taxon>Actinomycetes</taxon>
        <taxon>Mycobacteriales</taxon>
        <taxon>Mycobacteriaceae</taxon>
        <taxon>Mycolicibacterium</taxon>
    </lineage>
</organism>
<dbReference type="Pfam" id="PF20254">
    <property type="entry name" value="DMFA2_C"/>
    <property type="match status" value="1"/>
</dbReference>
<evidence type="ECO:0000259" key="1">
    <source>
        <dbReference type="Pfam" id="PF20254"/>
    </source>
</evidence>
<reference evidence="2 3" key="1">
    <citation type="submission" date="2018-06" db="EMBL/GenBank/DDBJ databases">
        <authorList>
            <consortium name="Pathogen Informatics"/>
            <person name="Doyle S."/>
        </authorList>
    </citation>
    <scope>NUCLEOTIDE SEQUENCE [LARGE SCALE GENOMIC DNA]</scope>
    <source>
        <strain evidence="2 3">NCTC10821</strain>
    </source>
</reference>
<dbReference type="OrthoDB" id="505641at2"/>
<dbReference type="InterPro" id="IPR013320">
    <property type="entry name" value="ConA-like_dom_sf"/>
</dbReference>
<evidence type="ECO:0000313" key="3">
    <source>
        <dbReference type="Proteomes" id="UP000254978"/>
    </source>
</evidence>
<dbReference type="EC" id="3.5.1.56" evidence="2"/>
<evidence type="ECO:0000313" key="2">
    <source>
        <dbReference type="EMBL" id="STZ61628.1"/>
    </source>
</evidence>